<evidence type="ECO:0000256" key="3">
    <source>
        <dbReference type="ARBA" id="ARBA00022679"/>
    </source>
</evidence>
<reference evidence="11" key="1">
    <citation type="journal article" date="2019" name="Int. J. Syst. Evol. Microbiol.">
        <title>The Global Catalogue of Microorganisms (GCM) 10K type strain sequencing project: providing services to taxonomists for standard genome sequencing and annotation.</title>
        <authorList>
            <consortium name="The Broad Institute Genomics Platform"/>
            <consortium name="The Broad Institute Genome Sequencing Center for Infectious Disease"/>
            <person name="Wu L."/>
            <person name="Ma J."/>
        </authorList>
    </citation>
    <scope>NUCLEOTIDE SEQUENCE [LARGE SCALE GENOMIC DNA]</scope>
    <source>
        <strain evidence="11">CGMCC 1.15480</strain>
    </source>
</reference>
<comment type="catalytic activity">
    <reaction evidence="5 6">
        <text>4 porphobilinogen + H2O = hydroxymethylbilane + 4 NH4(+)</text>
        <dbReference type="Rhea" id="RHEA:13185"/>
        <dbReference type="ChEBI" id="CHEBI:15377"/>
        <dbReference type="ChEBI" id="CHEBI:28938"/>
        <dbReference type="ChEBI" id="CHEBI:57845"/>
        <dbReference type="ChEBI" id="CHEBI:58126"/>
        <dbReference type="EC" id="2.5.1.61"/>
    </reaction>
</comment>
<name>A0ABQ1P6W3_9MICC</name>
<evidence type="ECO:0000256" key="7">
    <source>
        <dbReference type="SAM" id="MobiDB-lite"/>
    </source>
</evidence>
<feature type="region of interest" description="Disordered" evidence="7">
    <location>
        <begin position="329"/>
        <end position="360"/>
    </location>
</feature>
<dbReference type="InterPro" id="IPR000860">
    <property type="entry name" value="HemC"/>
</dbReference>
<comment type="function">
    <text evidence="1 6">Tetrapolymerization of the monopyrrole PBG into the hydroxymethylbilane pre-uroporphyrinogen in several discrete steps.</text>
</comment>
<dbReference type="HAMAP" id="MF_00260">
    <property type="entry name" value="Porphobil_deam"/>
    <property type="match status" value="1"/>
</dbReference>
<evidence type="ECO:0000256" key="5">
    <source>
        <dbReference type="ARBA" id="ARBA00048169"/>
    </source>
</evidence>
<dbReference type="PRINTS" id="PR00151">
    <property type="entry name" value="PORPHBDMNASE"/>
</dbReference>
<evidence type="ECO:0000259" key="9">
    <source>
        <dbReference type="Pfam" id="PF03900"/>
    </source>
</evidence>
<sequence length="360" mass="36031">MGEPLVATGARLRLGTRGSDLAVTQSGMIADALSELGGFDVDLVRVRTEGDVNRAPLAQIGGTGVFVTALRDALLRSDCDVAVHSLKDLPSAPADGLTIAAVPTRAEVRDVLCARDGLTLDTLPTGARVGTGSPRRAAQLRAARPDLTVVDLRGNVPTRLGKVTGGELDAVVLAGAGLSRLGLLDAVTDYLDPSVMLPAPGQGALAVEVRTADLVPGGELAAAMAALDDGAARAAVTAERALLSRLEAGCSAPVGALARHADGALHLDAVVGAPDGTRLLRRSASTRTSGPVTDETGAPTAEAVTAARDLGIRLAETLLDAGAADLMPTGPAAKGETTAAGTTGVSAAATGSELMDSDRA</sequence>
<dbReference type="NCBIfam" id="TIGR00212">
    <property type="entry name" value="hemC"/>
    <property type="match status" value="1"/>
</dbReference>
<proteinExistence type="inferred from homology"/>
<feature type="compositionally biased region" description="Low complexity" evidence="7">
    <location>
        <begin position="329"/>
        <end position="351"/>
    </location>
</feature>
<feature type="modified residue" description="S-(dipyrrolylmethanemethyl)cysteine" evidence="6">
    <location>
        <position position="250"/>
    </location>
</feature>
<evidence type="ECO:0000256" key="4">
    <source>
        <dbReference type="ARBA" id="ARBA00023244"/>
    </source>
</evidence>
<keyword evidence="3 6" id="KW-0808">Transferase</keyword>
<feature type="domain" description="Porphobilinogen deaminase N-terminal" evidence="8">
    <location>
        <begin position="12"/>
        <end position="213"/>
    </location>
</feature>
<comment type="subunit">
    <text evidence="6">Monomer.</text>
</comment>
<dbReference type="InterPro" id="IPR022419">
    <property type="entry name" value="Porphobilin_deaminase_cofac_BS"/>
</dbReference>
<accession>A0ABQ1P6W3</accession>
<gene>
    <name evidence="10" type="primary">hemC1</name>
    <name evidence="6" type="synonym">hemC</name>
    <name evidence="10" type="ORF">GCM10011512_13650</name>
</gene>
<dbReference type="PANTHER" id="PTHR11557:SF0">
    <property type="entry name" value="PORPHOBILINOGEN DEAMINASE"/>
    <property type="match status" value="1"/>
</dbReference>
<dbReference type="Pfam" id="PF01379">
    <property type="entry name" value="Porphobil_deam"/>
    <property type="match status" value="1"/>
</dbReference>
<dbReference type="PIRSF" id="PIRSF001438">
    <property type="entry name" value="4pyrrol_synth_OHMeBilane_synth"/>
    <property type="match status" value="1"/>
</dbReference>
<comment type="caution">
    <text evidence="10">The sequence shown here is derived from an EMBL/GenBank/DDBJ whole genome shotgun (WGS) entry which is preliminary data.</text>
</comment>
<evidence type="ECO:0000256" key="6">
    <source>
        <dbReference type="HAMAP-Rule" id="MF_00260"/>
    </source>
</evidence>
<protein>
    <recommendedName>
        <fullName evidence="6">Porphobilinogen deaminase</fullName>
        <shortName evidence="6">PBG</shortName>
        <ecNumber evidence="6">2.5.1.61</ecNumber>
    </recommendedName>
    <alternativeName>
        <fullName evidence="6">Hydroxymethylbilane synthase</fullName>
        <shortName evidence="6">HMBS</shortName>
    </alternativeName>
    <alternativeName>
        <fullName evidence="6">Pre-uroporphyrinogen synthase</fullName>
    </alternativeName>
</protein>
<keyword evidence="11" id="KW-1185">Reference proteome</keyword>
<dbReference type="EC" id="2.5.1.61" evidence="6"/>
<dbReference type="Pfam" id="PF03900">
    <property type="entry name" value="Porphobil_deamC"/>
    <property type="match status" value="1"/>
</dbReference>
<dbReference type="Gene3D" id="3.40.190.10">
    <property type="entry name" value="Periplasmic binding protein-like II"/>
    <property type="match status" value="2"/>
</dbReference>
<dbReference type="PANTHER" id="PTHR11557">
    <property type="entry name" value="PORPHOBILINOGEN DEAMINASE"/>
    <property type="match status" value="1"/>
</dbReference>
<comment type="similarity">
    <text evidence="2 6">Belongs to the HMBS family.</text>
</comment>
<dbReference type="Proteomes" id="UP000597761">
    <property type="component" value="Unassembled WGS sequence"/>
</dbReference>
<evidence type="ECO:0000313" key="11">
    <source>
        <dbReference type="Proteomes" id="UP000597761"/>
    </source>
</evidence>
<dbReference type="InterPro" id="IPR022418">
    <property type="entry name" value="Porphobilinogen_deaminase_C"/>
</dbReference>
<dbReference type="InterPro" id="IPR022417">
    <property type="entry name" value="Porphobilin_deaminase_N"/>
</dbReference>
<dbReference type="SUPFAM" id="SSF53850">
    <property type="entry name" value="Periplasmic binding protein-like II"/>
    <property type="match status" value="1"/>
</dbReference>
<dbReference type="EMBL" id="BMJI01000005">
    <property type="protein sequence ID" value="GGC87971.1"/>
    <property type="molecule type" value="Genomic_DNA"/>
</dbReference>
<dbReference type="PROSITE" id="PS00533">
    <property type="entry name" value="PORPHOBILINOGEN_DEAM"/>
    <property type="match status" value="1"/>
</dbReference>
<dbReference type="Gene3D" id="3.30.160.40">
    <property type="entry name" value="Porphobilinogen deaminase, C-terminal domain"/>
    <property type="match status" value="1"/>
</dbReference>
<comment type="cofactor">
    <cofactor evidence="6">
        <name>dipyrromethane</name>
        <dbReference type="ChEBI" id="CHEBI:60342"/>
    </cofactor>
    <text evidence="6">Binds 1 dipyrromethane group covalently.</text>
</comment>
<evidence type="ECO:0000259" key="8">
    <source>
        <dbReference type="Pfam" id="PF01379"/>
    </source>
</evidence>
<feature type="domain" description="Porphobilinogen deaminase C-terminal" evidence="9">
    <location>
        <begin position="235"/>
        <end position="319"/>
    </location>
</feature>
<evidence type="ECO:0000256" key="1">
    <source>
        <dbReference type="ARBA" id="ARBA00002869"/>
    </source>
</evidence>
<organism evidence="10 11">
    <name type="scientific">Tersicoccus solisilvae</name>
    <dbReference type="NCBI Taxonomy" id="1882339"/>
    <lineage>
        <taxon>Bacteria</taxon>
        <taxon>Bacillati</taxon>
        <taxon>Actinomycetota</taxon>
        <taxon>Actinomycetes</taxon>
        <taxon>Micrococcales</taxon>
        <taxon>Micrococcaceae</taxon>
        <taxon>Tersicoccus</taxon>
    </lineage>
</organism>
<dbReference type="SUPFAM" id="SSF54782">
    <property type="entry name" value="Porphobilinogen deaminase (hydroxymethylbilane synthase), C-terminal domain"/>
    <property type="match status" value="1"/>
</dbReference>
<evidence type="ECO:0000256" key="2">
    <source>
        <dbReference type="ARBA" id="ARBA00005638"/>
    </source>
</evidence>
<dbReference type="RefSeq" id="WP_188667574.1">
    <property type="nucleotide sequence ID" value="NZ_BMJI01000005.1"/>
</dbReference>
<evidence type="ECO:0000313" key="10">
    <source>
        <dbReference type="EMBL" id="GGC87971.1"/>
    </source>
</evidence>
<keyword evidence="4 6" id="KW-0627">Porphyrin biosynthesis</keyword>
<dbReference type="InterPro" id="IPR036803">
    <property type="entry name" value="Porphobilinogen_deaminase_C_sf"/>
</dbReference>
<comment type="miscellaneous">
    <text evidence="6">The porphobilinogen subunits are added to the dipyrromethane group.</text>
</comment>